<accession>A0A139WFU7</accession>
<sequence>MIPLPFTHISTLLCILRTFTSHVQLDKIKLRDTRLILNDSNWWRCQIIIAIIILPGLKT</sequence>
<reference evidence="1 2" key="1">
    <citation type="journal article" date="2008" name="Nature">
        <title>The genome of the model beetle and pest Tribolium castaneum.</title>
        <authorList>
            <consortium name="Tribolium Genome Sequencing Consortium"/>
            <person name="Richards S."/>
            <person name="Gibbs R.A."/>
            <person name="Weinstock G.M."/>
            <person name="Brown S.J."/>
            <person name="Denell R."/>
            <person name="Beeman R.W."/>
            <person name="Gibbs R."/>
            <person name="Beeman R.W."/>
            <person name="Brown S.J."/>
            <person name="Bucher G."/>
            <person name="Friedrich M."/>
            <person name="Grimmelikhuijzen C.J."/>
            <person name="Klingler M."/>
            <person name="Lorenzen M."/>
            <person name="Richards S."/>
            <person name="Roth S."/>
            <person name="Schroder R."/>
            <person name="Tautz D."/>
            <person name="Zdobnov E.M."/>
            <person name="Muzny D."/>
            <person name="Gibbs R.A."/>
            <person name="Weinstock G.M."/>
            <person name="Attaway T."/>
            <person name="Bell S."/>
            <person name="Buhay C.J."/>
            <person name="Chandrabose M.N."/>
            <person name="Chavez D."/>
            <person name="Clerk-Blankenburg K.P."/>
            <person name="Cree A."/>
            <person name="Dao M."/>
            <person name="Davis C."/>
            <person name="Chacko J."/>
            <person name="Dinh H."/>
            <person name="Dugan-Rocha S."/>
            <person name="Fowler G."/>
            <person name="Garner T.T."/>
            <person name="Garnes J."/>
            <person name="Gnirke A."/>
            <person name="Hawes A."/>
            <person name="Hernandez J."/>
            <person name="Hines S."/>
            <person name="Holder M."/>
            <person name="Hume J."/>
            <person name="Jhangiani S.N."/>
            <person name="Joshi V."/>
            <person name="Khan Z.M."/>
            <person name="Jackson L."/>
            <person name="Kovar C."/>
            <person name="Kowis A."/>
            <person name="Lee S."/>
            <person name="Lewis L.R."/>
            <person name="Margolis J."/>
            <person name="Morgan M."/>
            <person name="Nazareth L.V."/>
            <person name="Nguyen N."/>
            <person name="Okwuonu G."/>
            <person name="Parker D."/>
            <person name="Richards S."/>
            <person name="Ruiz S.J."/>
            <person name="Santibanez J."/>
            <person name="Savard J."/>
            <person name="Scherer S.E."/>
            <person name="Schneider B."/>
            <person name="Sodergren E."/>
            <person name="Tautz D."/>
            <person name="Vattahil S."/>
            <person name="Villasana D."/>
            <person name="White C.S."/>
            <person name="Wright R."/>
            <person name="Park Y."/>
            <person name="Beeman R.W."/>
            <person name="Lord J."/>
            <person name="Oppert B."/>
            <person name="Lorenzen M."/>
            <person name="Brown S."/>
            <person name="Wang L."/>
            <person name="Savard J."/>
            <person name="Tautz D."/>
            <person name="Richards S."/>
            <person name="Weinstock G."/>
            <person name="Gibbs R.A."/>
            <person name="Liu Y."/>
            <person name="Worley K."/>
            <person name="Weinstock G."/>
            <person name="Elsik C.G."/>
            <person name="Reese J.T."/>
            <person name="Elhaik E."/>
            <person name="Landan G."/>
            <person name="Graur D."/>
            <person name="Arensburger P."/>
            <person name="Atkinson P."/>
            <person name="Beeman R.W."/>
            <person name="Beidler J."/>
            <person name="Brown S.J."/>
            <person name="Demuth J.P."/>
            <person name="Drury D.W."/>
            <person name="Du Y.Z."/>
            <person name="Fujiwara H."/>
            <person name="Lorenzen M."/>
            <person name="Maselli V."/>
            <person name="Osanai M."/>
            <person name="Park Y."/>
            <person name="Robertson H.M."/>
            <person name="Tu Z."/>
            <person name="Wang J.J."/>
            <person name="Wang S."/>
            <person name="Richards S."/>
            <person name="Song H."/>
            <person name="Zhang L."/>
            <person name="Sodergren E."/>
            <person name="Werner D."/>
            <person name="Stanke M."/>
            <person name="Morgenstern B."/>
            <person name="Solovyev V."/>
            <person name="Kosarev P."/>
            <person name="Brown G."/>
            <person name="Chen H.C."/>
            <person name="Ermolaeva O."/>
            <person name="Hlavina W."/>
            <person name="Kapustin Y."/>
            <person name="Kiryutin B."/>
            <person name="Kitts P."/>
            <person name="Maglott D."/>
            <person name="Pruitt K."/>
            <person name="Sapojnikov V."/>
            <person name="Souvorov A."/>
            <person name="Mackey A.J."/>
            <person name="Waterhouse R.M."/>
            <person name="Wyder S."/>
            <person name="Zdobnov E.M."/>
            <person name="Zdobnov E.M."/>
            <person name="Wyder S."/>
            <person name="Kriventseva E.V."/>
            <person name="Kadowaki T."/>
            <person name="Bork P."/>
            <person name="Aranda M."/>
            <person name="Bao R."/>
            <person name="Beermann A."/>
            <person name="Berns N."/>
            <person name="Bolognesi R."/>
            <person name="Bonneton F."/>
            <person name="Bopp D."/>
            <person name="Brown S.J."/>
            <person name="Bucher G."/>
            <person name="Butts T."/>
            <person name="Chaumot A."/>
            <person name="Denell R.E."/>
            <person name="Ferrier D.E."/>
            <person name="Friedrich M."/>
            <person name="Gordon C.M."/>
            <person name="Jindra M."/>
            <person name="Klingler M."/>
            <person name="Lan Q."/>
            <person name="Lattorff H.M."/>
            <person name="Laudet V."/>
            <person name="von Levetsow C."/>
            <person name="Liu Z."/>
            <person name="Lutz R."/>
            <person name="Lynch J.A."/>
            <person name="da Fonseca R.N."/>
            <person name="Posnien N."/>
            <person name="Reuter R."/>
            <person name="Roth S."/>
            <person name="Savard J."/>
            <person name="Schinko J.B."/>
            <person name="Schmitt C."/>
            <person name="Schoppmeier M."/>
            <person name="Schroder R."/>
            <person name="Shippy T.D."/>
            <person name="Simonnet F."/>
            <person name="Marques-Souza H."/>
            <person name="Tautz D."/>
            <person name="Tomoyasu Y."/>
            <person name="Trauner J."/>
            <person name="Van der Zee M."/>
            <person name="Vervoort M."/>
            <person name="Wittkopp N."/>
            <person name="Wimmer E.A."/>
            <person name="Yang X."/>
            <person name="Jones A.K."/>
            <person name="Sattelle D.B."/>
            <person name="Ebert P.R."/>
            <person name="Nelson D."/>
            <person name="Scott J.G."/>
            <person name="Beeman R.W."/>
            <person name="Muthukrishnan S."/>
            <person name="Kramer K.J."/>
            <person name="Arakane Y."/>
            <person name="Beeman R.W."/>
            <person name="Zhu Q."/>
            <person name="Hogenkamp D."/>
            <person name="Dixit R."/>
            <person name="Oppert B."/>
            <person name="Jiang H."/>
            <person name="Zou Z."/>
            <person name="Marshall J."/>
            <person name="Elpidina E."/>
            <person name="Vinokurov K."/>
            <person name="Oppert C."/>
            <person name="Zou Z."/>
            <person name="Evans J."/>
            <person name="Lu Z."/>
            <person name="Zhao P."/>
            <person name="Sumathipala N."/>
            <person name="Altincicek B."/>
            <person name="Vilcinskas A."/>
            <person name="Williams M."/>
            <person name="Hultmark D."/>
            <person name="Hetru C."/>
            <person name="Jiang H."/>
            <person name="Grimmelikhuijzen C.J."/>
            <person name="Hauser F."/>
            <person name="Cazzamali G."/>
            <person name="Williamson M."/>
            <person name="Park Y."/>
            <person name="Li B."/>
            <person name="Tanaka Y."/>
            <person name="Predel R."/>
            <person name="Neupert S."/>
            <person name="Schachtner J."/>
            <person name="Verleyen P."/>
            <person name="Raible F."/>
            <person name="Bork P."/>
            <person name="Friedrich M."/>
            <person name="Walden K.K."/>
            <person name="Robertson H.M."/>
            <person name="Angeli S."/>
            <person name="Foret S."/>
            <person name="Bucher G."/>
            <person name="Schuetz S."/>
            <person name="Maleszka R."/>
            <person name="Wimmer E.A."/>
            <person name="Beeman R.W."/>
            <person name="Lorenzen M."/>
            <person name="Tomoyasu Y."/>
            <person name="Miller S.C."/>
            <person name="Grossmann D."/>
            <person name="Bucher G."/>
        </authorList>
    </citation>
    <scope>NUCLEOTIDE SEQUENCE [LARGE SCALE GENOMIC DNA]</scope>
    <source>
        <strain evidence="1 2">Georgia GA2</strain>
    </source>
</reference>
<gene>
    <name evidence="1" type="primary">AUGUSTUS-3.0.2_33528</name>
    <name evidence="1" type="ORF">TcasGA2_TC033528</name>
</gene>
<organism evidence="1 2">
    <name type="scientific">Tribolium castaneum</name>
    <name type="common">Red flour beetle</name>
    <dbReference type="NCBI Taxonomy" id="7070"/>
    <lineage>
        <taxon>Eukaryota</taxon>
        <taxon>Metazoa</taxon>
        <taxon>Ecdysozoa</taxon>
        <taxon>Arthropoda</taxon>
        <taxon>Hexapoda</taxon>
        <taxon>Insecta</taxon>
        <taxon>Pterygota</taxon>
        <taxon>Neoptera</taxon>
        <taxon>Endopterygota</taxon>
        <taxon>Coleoptera</taxon>
        <taxon>Polyphaga</taxon>
        <taxon>Cucujiformia</taxon>
        <taxon>Tenebrionidae</taxon>
        <taxon>Tenebrionidae incertae sedis</taxon>
        <taxon>Tribolium</taxon>
    </lineage>
</organism>
<dbReference type="InParanoid" id="A0A139WFU7"/>
<reference evidence="1 2" key="2">
    <citation type="journal article" date="2010" name="Nucleic Acids Res.">
        <title>BeetleBase in 2010: revisions to provide comprehensive genomic information for Tribolium castaneum.</title>
        <authorList>
            <person name="Kim H.S."/>
            <person name="Murphy T."/>
            <person name="Xia J."/>
            <person name="Caragea D."/>
            <person name="Park Y."/>
            <person name="Beeman R.W."/>
            <person name="Lorenzen M.D."/>
            <person name="Butcher S."/>
            <person name="Manak J.R."/>
            <person name="Brown S.J."/>
        </authorList>
    </citation>
    <scope>NUCLEOTIDE SEQUENCE [LARGE SCALE GENOMIC DNA]</scope>
    <source>
        <strain evidence="1 2">Georgia GA2</strain>
    </source>
</reference>
<dbReference type="EMBL" id="KQ971351">
    <property type="protein sequence ID" value="KYB26812.1"/>
    <property type="molecule type" value="Genomic_DNA"/>
</dbReference>
<name>A0A139WFU7_TRICA</name>
<keyword evidence="2" id="KW-1185">Reference proteome</keyword>
<proteinExistence type="predicted"/>
<dbReference type="AlphaFoldDB" id="A0A139WFU7"/>
<evidence type="ECO:0000313" key="1">
    <source>
        <dbReference type="EMBL" id="KYB26812.1"/>
    </source>
</evidence>
<evidence type="ECO:0000313" key="2">
    <source>
        <dbReference type="Proteomes" id="UP000007266"/>
    </source>
</evidence>
<protein>
    <submittedName>
        <fullName evidence="1">Uncharacterized protein</fullName>
    </submittedName>
</protein>
<dbReference type="Proteomes" id="UP000007266">
    <property type="component" value="Linkage group 7"/>
</dbReference>